<dbReference type="SUPFAM" id="SSF47473">
    <property type="entry name" value="EF-hand"/>
    <property type="match status" value="1"/>
</dbReference>
<dbReference type="Gene3D" id="1.10.238.10">
    <property type="entry name" value="EF-hand"/>
    <property type="match status" value="1"/>
</dbReference>
<keyword evidence="5" id="KW-1185">Reference proteome</keyword>
<keyword evidence="2" id="KW-0472">Membrane</keyword>
<feature type="transmembrane region" description="Helical" evidence="2">
    <location>
        <begin position="119"/>
        <end position="138"/>
    </location>
</feature>
<sequence>MPPGDAAMGQIAPAAARLAADAARKGRGLRIERDTDLARLLLAALVTRMADDERSAAYAPPCTWPSSAADGRLPSLCAARPAIEPIAGPGSGTGRAMRRAAGPPTGGPIMRDQRKQFRLIVTAIAAAIALALPLSAVAERGDAVYYEPPDFEDMDINDNDLLAPAEVQGRSPLAGQWQRFDTDGDGRIDREELADFQVYEGETPDNLPPMPPAAAETRPDTPALGPEINAPDFAELDINNDGVLSQGEAGGRKGLLDEFWQVDGNRNNVIERDEFSAFEAYPGSTLPPDAGPLP</sequence>
<name>A0ABS1CBX7_9GAMM</name>
<feature type="region of interest" description="Disordered" evidence="1">
    <location>
        <begin position="85"/>
        <end position="110"/>
    </location>
</feature>
<evidence type="ECO:0000259" key="3">
    <source>
        <dbReference type="PROSITE" id="PS50222"/>
    </source>
</evidence>
<dbReference type="PROSITE" id="PS50222">
    <property type="entry name" value="EF_HAND_2"/>
    <property type="match status" value="1"/>
</dbReference>
<proteinExistence type="predicted"/>
<evidence type="ECO:0000256" key="2">
    <source>
        <dbReference type="SAM" id="Phobius"/>
    </source>
</evidence>
<accession>A0ABS1CBX7</accession>
<evidence type="ECO:0000313" key="4">
    <source>
        <dbReference type="EMBL" id="MBK1629399.1"/>
    </source>
</evidence>
<reference evidence="4 5" key="1">
    <citation type="journal article" date="2020" name="Microorganisms">
        <title>Osmotic Adaptation and Compatible Solute Biosynthesis of Phototrophic Bacteria as Revealed from Genome Analyses.</title>
        <authorList>
            <person name="Imhoff J.F."/>
            <person name="Rahn T."/>
            <person name="Kunzel S."/>
            <person name="Keller A."/>
            <person name="Neulinger S.C."/>
        </authorList>
    </citation>
    <scope>NUCLEOTIDE SEQUENCE [LARGE SCALE GENOMIC DNA]</scope>
    <source>
        <strain evidence="4 5">DSM 6210</strain>
    </source>
</reference>
<dbReference type="Pfam" id="PF13202">
    <property type="entry name" value="EF-hand_5"/>
    <property type="match status" value="1"/>
</dbReference>
<dbReference type="InterPro" id="IPR011992">
    <property type="entry name" value="EF-hand-dom_pair"/>
</dbReference>
<keyword evidence="2" id="KW-1133">Transmembrane helix</keyword>
<dbReference type="EMBL" id="NRRV01000002">
    <property type="protein sequence ID" value="MBK1629399.1"/>
    <property type="molecule type" value="Genomic_DNA"/>
</dbReference>
<feature type="domain" description="EF-hand" evidence="3">
    <location>
        <begin position="177"/>
        <end position="203"/>
    </location>
</feature>
<evidence type="ECO:0000313" key="5">
    <source>
        <dbReference type="Proteomes" id="UP000748752"/>
    </source>
</evidence>
<dbReference type="InterPro" id="IPR018247">
    <property type="entry name" value="EF_Hand_1_Ca_BS"/>
</dbReference>
<evidence type="ECO:0000256" key="1">
    <source>
        <dbReference type="SAM" id="MobiDB-lite"/>
    </source>
</evidence>
<dbReference type="Proteomes" id="UP000748752">
    <property type="component" value="Unassembled WGS sequence"/>
</dbReference>
<dbReference type="PROSITE" id="PS00018">
    <property type="entry name" value="EF_HAND_1"/>
    <property type="match status" value="1"/>
</dbReference>
<organism evidence="4 5">
    <name type="scientific">Thiohalocapsa halophila</name>
    <dbReference type="NCBI Taxonomy" id="69359"/>
    <lineage>
        <taxon>Bacteria</taxon>
        <taxon>Pseudomonadati</taxon>
        <taxon>Pseudomonadota</taxon>
        <taxon>Gammaproteobacteria</taxon>
        <taxon>Chromatiales</taxon>
        <taxon>Chromatiaceae</taxon>
        <taxon>Thiohalocapsa</taxon>
    </lineage>
</organism>
<comment type="caution">
    <text evidence="4">The sequence shown here is derived from an EMBL/GenBank/DDBJ whole genome shotgun (WGS) entry which is preliminary data.</text>
</comment>
<keyword evidence="2" id="KW-0812">Transmembrane</keyword>
<gene>
    <name evidence="4" type="ORF">CKO31_01340</name>
</gene>
<dbReference type="InterPro" id="IPR002048">
    <property type="entry name" value="EF_hand_dom"/>
</dbReference>
<protein>
    <recommendedName>
        <fullName evidence="3">EF-hand domain-containing protein</fullName>
    </recommendedName>
</protein>